<dbReference type="InterPro" id="IPR006638">
    <property type="entry name" value="Elp3/MiaA/NifB-like_rSAM"/>
</dbReference>
<evidence type="ECO:0000256" key="1">
    <source>
        <dbReference type="ARBA" id="ARBA00022723"/>
    </source>
</evidence>
<dbReference type="GO" id="GO:0046872">
    <property type="term" value="F:metal ion binding"/>
    <property type="evidence" value="ECO:0007669"/>
    <property type="project" value="UniProtKB-KW"/>
</dbReference>
<evidence type="ECO:0000256" key="2">
    <source>
        <dbReference type="ARBA" id="ARBA00023004"/>
    </source>
</evidence>
<organism evidence="5 6">
    <name type="scientific">Paenibacillus elgii</name>
    <dbReference type="NCBI Taxonomy" id="189691"/>
    <lineage>
        <taxon>Bacteria</taxon>
        <taxon>Bacillati</taxon>
        <taxon>Bacillota</taxon>
        <taxon>Bacilli</taxon>
        <taxon>Bacillales</taxon>
        <taxon>Paenibacillaceae</taxon>
        <taxon>Paenibacillus</taxon>
    </lineage>
</organism>
<evidence type="ECO:0000313" key="5">
    <source>
        <dbReference type="EMBL" id="PUA40839.1"/>
    </source>
</evidence>
<dbReference type="Gene3D" id="3.80.30.30">
    <property type="match status" value="1"/>
</dbReference>
<proteinExistence type="predicted"/>
<sequence>MEVFALPLQTRYEPVRAKQLLNPVKAPSMPFDWSINPYRGCQHGCSFCYARSTHAFLGMEADDTFQHHILYKDNAPEALQAQVERTLRAKSGRSRLGRIAIGTATDPYQPLEGRLKLTRQCLEVLAAYRLPVSITTRSPLILRDIDLLRKLPGSSVNISLNTLDKRIWRSFEPMSPAPAQRIKALQGLRQEGIEAGIFMAPILPFLTDQTEDMEQVVEQAAEAKACFVMGSVLRLNTAEVKSWFFGTLRQAYPRLVGSYADWYGHSPTAPKAYREQIRSQLARLLERAGIPAYMPEGGAKPIQAESPEDDKPVQLAFALDL</sequence>
<evidence type="ECO:0000313" key="6">
    <source>
        <dbReference type="Proteomes" id="UP000244184"/>
    </source>
</evidence>
<dbReference type="PANTHER" id="PTHR43432:SF3">
    <property type="entry name" value="SLR0285 PROTEIN"/>
    <property type="match status" value="1"/>
</dbReference>
<keyword evidence="3" id="KW-0411">Iron-sulfur</keyword>
<dbReference type="EMBL" id="PYHP01000005">
    <property type="protein sequence ID" value="PUA40839.1"/>
    <property type="molecule type" value="Genomic_DNA"/>
</dbReference>
<dbReference type="SUPFAM" id="SSF102114">
    <property type="entry name" value="Radical SAM enzymes"/>
    <property type="match status" value="1"/>
</dbReference>
<keyword evidence="1" id="KW-0479">Metal-binding</keyword>
<dbReference type="InterPro" id="IPR007197">
    <property type="entry name" value="rSAM"/>
</dbReference>
<dbReference type="PROSITE" id="PS51918">
    <property type="entry name" value="RADICAL_SAM"/>
    <property type="match status" value="1"/>
</dbReference>
<dbReference type="AlphaFoldDB" id="A0A2T6G9K1"/>
<feature type="domain" description="Radical SAM core" evidence="4">
    <location>
        <begin position="25"/>
        <end position="266"/>
    </location>
</feature>
<evidence type="ECO:0000256" key="3">
    <source>
        <dbReference type="ARBA" id="ARBA00023014"/>
    </source>
</evidence>
<accession>A0A2T6G9K1</accession>
<comment type="caution">
    <text evidence="5">The sequence shown here is derived from an EMBL/GenBank/DDBJ whole genome shotgun (WGS) entry which is preliminary data.</text>
</comment>
<name>A0A2T6G9K1_9BACL</name>
<evidence type="ECO:0000259" key="4">
    <source>
        <dbReference type="PROSITE" id="PS51918"/>
    </source>
</evidence>
<keyword evidence="2" id="KW-0408">Iron</keyword>
<dbReference type="Pfam" id="PF04055">
    <property type="entry name" value="Radical_SAM"/>
    <property type="match status" value="1"/>
</dbReference>
<dbReference type="InterPro" id="IPR058240">
    <property type="entry name" value="rSAM_sf"/>
</dbReference>
<reference evidence="5 6" key="1">
    <citation type="submission" date="2018-03" db="EMBL/GenBank/DDBJ databases">
        <title>Genome sequence of Paenibacillus elgii strain AC13 an antimicrobial compound producing bacteria.</title>
        <authorList>
            <person name="Kurokawa A.S."/>
            <person name="Araujo J.F."/>
            <person name="Costa R.A."/>
            <person name="Ortega D.B."/>
            <person name="Pires A.S."/>
            <person name="Pappas G.J.Jr."/>
            <person name="Franco O.L."/>
            <person name="Barreto C."/>
            <person name="Magalhaes B.S."/>
            <person name="Kruger R.H."/>
        </authorList>
    </citation>
    <scope>NUCLEOTIDE SEQUENCE [LARGE SCALE GENOMIC DNA]</scope>
    <source>
        <strain evidence="5 6">AC13</strain>
    </source>
</reference>
<dbReference type="SMART" id="SM00729">
    <property type="entry name" value="Elp3"/>
    <property type="match status" value="1"/>
</dbReference>
<dbReference type="GO" id="GO:0003824">
    <property type="term" value="F:catalytic activity"/>
    <property type="evidence" value="ECO:0007669"/>
    <property type="project" value="InterPro"/>
</dbReference>
<dbReference type="SFLD" id="SFLDG01084">
    <property type="entry name" value="Uncharacterised_Radical_SAM_Su"/>
    <property type="match status" value="1"/>
</dbReference>
<dbReference type="GO" id="GO:0051536">
    <property type="term" value="F:iron-sulfur cluster binding"/>
    <property type="evidence" value="ECO:0007669"/>
    <property type="project" value="UniProtKB-KW"/>
</dbReference>
<dbReference type="SFLD" id="SFLDS00029">
    <property type="entry name" value="Radical_SAM"/>
    <property type="match status" value="1"/>
</dbReference>
<dbReference type="PANTHER" id="PTHR43432">
    <property type="entry name" value="SLR0285 PROTEIN"/>
    <property type="match status" value="1"/>
</dbReference>
<dbReference type="CDD" id="cd01335">
    <property type="entry name" value="Radical_SAM"/>
    <property type="match status" value="1"/>
</dbReference>
<gene>
    <name evidence="5" type="ORF">C8Z91_01310</name>
</gene>
<protein>
    <submittedName>
        <fullName evidence="5">Radical SAM protein</fullName>
    </submittedName>
</protein>
<dbReference type="Proteomes" id="UP000244184">
    <property type="component" value="Unassembled WGS sequence"/>
</dbReference>
<dbReference type="InterPro" id="IPR040086">
    <property type="entry name" value="MJ0683-like"/>
</dbReference>